<sequence length="217" mass="23935">MRLSYHLSSVLLLSGSTAVGSVPTTLIPNNSFQHFSTYWKDLYPWGTDHNGGARMDKAHISVNSSGVLTLRAQHVTGQPPAHQGGKTIPINYLSGTVYAAQNFTIKKGGGLDFEAEIIAPVRKGTWPAFWLTSANSWPPEIDIGEWKGTGKISFNTFNTSSVVKALDVNYPDPTVWHSIKCQVRDENGRDVAVKFYLDDNLVTTQYGSQYIGRPLYL</sequence>
<organism evidence="3 4">
    <name type="scientific">Conoideocrella luteorostrata</name>
    <dbReference type="NCBI Taxonomy" id="1105319"/>
    <lineage>
        <taxon>Eukaryota</taxon>
        <taxon>Fungi</taxon>
        <taxon>Dikarya</taxon>
        <taxon>Ascomycota</taxon>
        <taxon>Pezizomycotina</taxon>
        <taxon>Sordariomycetes</taxon>
        <taxon>Hypocreomycetidae</taxon>
        <taxon>Hypocreales</taxon>
        <taxon>Clavicipitaceae</taxon>
        <taxon>Conoideocrella</taxon>
    </lineage>
</organism>
<evidence type="ECO:0000256" key="1">
    <source>
        <dbReference type="SAM" id="SignalP"/>
    </source>
</evidence>
<reference evidence="3" key="1">
    <citation type="submission" date="2023-06" db="EMBL/GenBank/DDBJ databases">
        <title>Conoideocrella luteorostrata (Hypocreales: Clavicipitaceae), a potential biocontrol fungus for elongate hemlock scale in United States Christmas tree production areas.</title>
        <authorList>
            <person name="Barrett H."/>
            <person name="Lovett B."/>
            <person name="Macias A.M."/>
            <person name="Stajich J.E."/>
            <person name="Kasson M.T."/>
        </authorList>
    </citation>
    <scope>NUCLEOTIDE SEQUENCE</scope>
    <source>
        <strain evidence="3">ARSEF 14590</strain>
    </source>
</reference>
<keyword evidence="4" id="KW-1185">Reference proteome</keyword>
<dbReference type="GO" id="GO:0005975">
    <property type="term" value="P:carbohydrate metabolic process"/>
    <property type="evidence" value="ECO:0007669"/>
    <property type="project" value="InterPro"/>
</dbReference>
<gene>
    <name evidence="3" type="ORF">QQS21_004471</name>
</gene>
<dbReference type="PROSITE" id="PS51762">
    <property type="entry name" value="GH16_2"/>
    <property type="match status" value="1"/>
</dbReference>
<feature type="domain" description="GH16" evidence="2">
    <location>
        <begin position="22"/>
        <end position="217"/>
    </location>
</feature>
<comment type="caution">
    <text evidence="3">The sequence shown here is derived from an EMBL/GenBank/DDBJ whole genome shotgun (WGS) entry which is preliminary data.</text>
</comment>
<dbReference type="Pfam" id="PF00722">
    <property type="entry name" value="Glyco_hydro_16"/>
    <property type="match status" value="1"/>
</dbReference>
<feature type="signal peptide" evidence="1">
    <location>
        <begin position="1"/>
        <end position="21"/>
    </location>
</feature>
<dbReference type="Gene3D" id="2.60.120.200">
    <property type="match status" value="1"/>
</dbReference>
<dbReference type="SUPFAM" id="SSF49899">
    <property type="entry name" value="Concanavalin A-like lectins/glucanases"/>
    <property type="match status" value="1"/>
</dbReference>
<dbReference type="InterPro" id="IPR000757">
    <property type="entry name" value="Beta-glucanase-like"/>
</dbReference>
<protein>
    <recommendedName>
        <fullName evidence="2">GH16 domain-containing protein</fullName>
    </recommendedName>
</protein>
<feature type="chain" id="PRO_5042553396" description="GH16 domain-containing protein" evidence="1">
    <location>
        <begin position="22"/>
        <end position="217"/>
    </location>
</feature>
<dbReference type="EMBL" id="JASWJB010000066">
    <property type="protein sequence ID" value="KAK2601958.1"/>
    <property type="molecule type" value="Genomic_DNA"/>
</dbReference>
<accession>A0AAJ0CVF4</accession>
<evidence type="ECO:0000259" key="2">
    <source>
        <dbReference type="PROSITE" id="PS51762"/>
    </source>
</evidence>
<keyword evidence="1" id="KW-0732">Signal</keyword>
<dbReference type="InterPro" id="IPR013320">
    <property type="entry name" value="ConA-like_dom_sf"/>
</dbReference>
<evidence type="ECO:0000313" key="4">
    <source>
        <dbReference type="Proteomes" id="UP001251528"/>
    </source>
</evidence>
<dbReference type="GO" id="GO:0004553">
    <property type="term" value="F:hydrolase activity, hydrolyzing O-glycosyl compounds"/>
    <property type="evidence" value="ECO:0007669"/>
    <property type="project" value="InterPro"/>
</dbReference>
<dbReference type="Proteomes" id="UP001251528">
    <property type="component" value="Unassembled WGS sequence"/>
</dbReference>
<name>A0AAJ0CVF4_9HYPO</name>
<proteinExistence type="predicted"/>
<evidence type="ECO:0000313" key="3">
    <source>
        <dbReference type="EMBL" id="KAK2601958.1"/>
    </source>
</evidence>
<dbReference type="AlphaFoldDB" id="A0AAJ0CVF4"/>